<organism evidence="2 3">
    <name type="scientific">Chryseobacterium koreense CCUG 49689</name>
    <dbReference type="NCBI Taxonomy" id="1304281"/>
    <lineage>
        <taxon>Bacteria</taxon>
        <taxon>Pseudomonadati</taxon>
        <taxon>Bacteroidota</taxon>
        <taxon>Flavobacteriia</taxon>
        <taxon>Flavobacteriales</taxon>
        <taxon>Weeksellaceae</taxon>
        <taxon>Chryseobacterium group</taxon>
        <taxon>Chryseobacterium</taxon>
    </lineage>
</organism>
<proteinExistence type="predicted"/>
<comment type="caution">
    <text evidence="2">The sequence shown here is derived from an EMBL/GenBank/DDBJ whole genome shotgun (WGS) entry which is preliminary data.</text>
</comment>
<evidence type="ECO:0000313" key="3">
    <source>
        <dbReference type="Proteomes" id="UP000035900"/>
    </source>
</evidence>
<dbReference type="AlphaFoldDB" id="A0A0J7IX17"/>
<sequence length="222" mass="25546">MKTLKFMRNPLRSLGLFFVLMPFGSSFAQNQHHETTLDKIVETTFVVKDFDVWRPQFLKDSLMRKQYGIDTFITISKIGEPHYIMNVATVDDVANAKKAMNNHATHSMEAMREMSGVKNVYYQVVRFVPSPNGTKWMIMNHRVKDFDTWFAGFQKGKSIRDAAGLVDVLVARNIDDPNMVQVVNDITDMKKAKEFPHSKILKKRMKMAGVIGTPEVAYYETR</sequence>
<dbReference type="PATRIC" id="fig|1304281.5.peg.2007"/>
<name>A0A0J7IX17_9FLAO</name>
<keyword evidence="3" id="KW-1185">Reference proteome</keyword>
<dbReference type="RefSeq" id="WP_048499772.1">
    <property type="nucleotide sequence ID" value="NZ_LFNG01000012.1"/>
</dbReference>
<dbReference type="Proteomes" id="UP000035900">
    <property type="component" value="Unassembled WGS sequence"/>
</dbReference>
<protein>
    <submittedName>
        <fullName evidence="2">Uncharacterized protein</fullName>
    </submittedName>
</protein>
<feature type="chain" id="PRO_5005288970" evidence="1">
    <location>
        <begin position="29"/>
        <end position="222"/>
    </location>
</feature>
<accession>A0A0J7IX17</accession>
<evidence type="ECO:0000313" key="2">
    <source>
        <dbReference type="EMBL" id="KMQ70828.1"/>
    </source>
</evidence>
<reference evidence="2 3" key="1">
    <citation type="journal article" date="2004" name="Int. J. Syst. Evol. Microbiol.">
        <title>Kaistella koreensis gen. nov., sp. nov., a novel member of the Chryseobacterium-Bergeyella-Riemerella branch.</title>
        <authorList>
            <person name="Kim M.K."/>
            <person name="Im W.T."/>
            <person name="Shin Y.K."/>
            <person name="Lim J.H."/>
            <person name="Kim S.H."/>
            <person name="Lee B.C."/>
            <person name="Park M.Y."/>
            <person name="Lee K.Y."/>
            <person name="Lee S.T."/>
        </authorList>
    </citation>
    <scope>NUCLEOTIDE SEQUENCE [LARGE SCALE GENOMIC DNA]</scope>
    <source>
        <strain evidence="2 3">CCUG 49689</strain>
    </source>
</reference>
<evidence type="ECO:0000256" key="1">
    <source>
        <dbReference type="SAM" id="SignalP"/>
    </source>
</evidence>
<gene>
    <name evidence="2" type="ORF">ACM44_09325</name>
</gene>
<feature type="signal peptide" evidence="1">
    <location>
        <begin position="1"/>
        <end position="28"/>
    </location>
</feature>
<dbReference type="OrthoDB" id="1329448at2"/>
<dbReference type="EMBL" id="LFNG01000012">
    <property type="protein sequence ID" value="KMQ70828.1"/>
    <property type="molecule type" value="Genomic_DNA"/>
</dbReference>
<keyword evidence="1" id="KW-0732">Signal</keyword>